<dbReference type="AlphaFoldDB" id="A0AAC9PRW9"/>
<evidence type="ECO:0008006" key="4">
    <source>
        <dbReference type="Google" id="ProtNLM"/>
    </source>
</evidence>
<reference evidence="3" key="1">
    <citation type="submission" date="2016-06" db="EMBL/GenBank/DDBJ databases">
        <title>Complete genome sequence of Actinoalloteichus fjordicus DSM 46855 (=ADI127-17), type strain of the new species Actinoalloteichus fjordicus.</title>
        <authorList>
            <person name="Ruckert C."/>
            <person name="Nouioui I."/>
            <person name="Willmese J."/>
            <person name="van Wezel G."/>
            <person name="Klenk H.-P."/>
            <person name="Kalinowski J."/>
            <person name="Zotchev S.B."/>
        </authorList>
    </citation>
    <scope>NUCLEOTIDE SEQUENCE [LARGE SCALE GENOMIC DNA]</scope>
    <source>
        <strain evidence="3">ADI127-7</strain>
    </source>
</reference>
<keyword evidence="1" id="KW-0812">Transmembrane</keyword>
<feature type="transmembrane region" description="Helical" evidence="1">
    <location>
        <begin position="46"/>
        <end position="65"/>
    </location>
</feature>
<dbReference type="Proteomes" id="UP000185511">
    <property type="component" value="Chromosome"/>
</dbReference>
<accession>A0AAC9PRW9</accession>
<protein>
    <recommendedName>
        <fullName evidence="4">ABC transporter</fullName>
    </recommendedName>
</protein>
<proteinExistence type="predicted"/>
<gene>
    <name evidence="2" type="ORF">UA74_11950</name>
</gene>
<evidence type="ECO:0000256" key="1">
    <source>
        <dbReference type="SAM" id="Phobius"/>
    </source>
</evidence>
<evidence type="ECO:0000313" key="3">
    <source>
        <dbReference type="Proteomes" id="UP000185511"/>
    </source>
</evidence>
<keyword evidence="1" id="KW-1133">Transmembrane helix</keyword>
<keyword evidence="3" id="KW-1185">Reference proteome</keyword>
<dbReference type="EMBL" id="CP016076">
    <property type="protein sequence ID" value="APU14450.1"/>
    <property type="molecule type" value="Genomic_DNA"/>
</dbReference>
<feature type="transmembrane region" description="Helical" evidence="1">
    <location>
        <begin position="153"/>
        <end position="171"/>
    </location>
</feature>
<feature type="transmembrane region" description="Helical" evidence="1">
    <location>
        <begin position="117"/>
        <end position="141"/>
    </location>
</feature>
<feature type="transmembrane region" description="Helical" evidence="1">
    <location>
        <begin position="86"/>
        <end position="111"/>
    </location>
</feature>
<feature type="transmembrane region" description="Helical" evidence="1">
    <location>
        <begin position="20"/>
        <end position="40"/>
    </location>
</feature>
<organism evidence="2 3">
    <name type="scientific">Actinoalloteichus fjordicus</name>
    <dbReference type="NCBI Taxonomy" id="1612552"/>
    <lineage>
        <taxon>Bacteria</taxon>
        <taxon>Bacillati</taxon>
        <taxon>Actinomycetota</taxon>
        <taxon>Actinomycetes</taxon>
        <taxon>Pseudonocardiales</taxon>
        <taxon>Pseudonocardiaceae</taxon>
        <taxon>Actinoalloteichus</taxon>
    </lineage>
</organism>
<dbReference type="RefSeq" id="WP_083683145.1">
    <property type="nucleotide sequence ID" value="NZ_CP016076.1"/>
</dbReference>
<evidence type="ECO:0000313" key="2">
    <source>
        <dbReference type="EMBL" id="APU14450.1"/>
    </source>
</evidence>
<name>A0AAC9PRW9_9PSEU</name>
<dbReference type="KEGG" id="acad:UA74_11950"/>
<sequence length="220" mass="22043">MRTLATVRYTLADLLRSQLFLAPLLVCAGSLAVLFGGDAGAPPGPWAASVLLLYPASAWLAVAAANAEEPVQRSVTVVAAGGHGRVLAGVLGVCVLVDLLLVALAVCWPILTGRYSYPLTLVGLGIAAHLAAALAGTAVGLLCARPVLNRPGWTVAAASGVVLLTALAPWLPPVGTTVARLGAASATGGSPWPGTALDLGVAVLLLLGAAATTLRVARRR</sequence>
<feature type="transmembrane region" description="Helical" evidence="1">
    <location>
        <begin position="199"/>
        <end position="217"/>
    </location>
</feature>
<keyword evidence="1" id="KW-0472">Membrane</keyword>